<protein>
    <submittedName>
        <fullName evidence="3">Uncharacterized protein</fullName>
    </submittedName>
</protein>
<accession>A0A6C0ANR3</accession>
<name>A0A6C0ANR3_9ZZZZ</name>
<sequence length="310" mass="33138">MSGIVTYGISVVTLLIYFMYILVVKGIVGLLFSSAIFLIAFSFTDSIEYVTAAVVLLGLTIVMALKAYEGFNDANTGMAIEQRVMGWTKAYKQSEGFEDAKESIEEEKEANPIVDAKLKSEENGQNPTESKPANPDINPLDKSPLEKLEKDVKSNLMPEKIKAAKELSSKLQVSPSANADPVSKSTLASASAPATAEPALKSTAGFEGNPGLFKLGEMPSDSKSGPFVDVASTMSHAVNSLQPEQMAAMTMESQKLLETQKSLMGMLQSMRPVLQDGRQLLDTFSGIFGGMGKAGITGPLPQIDLNQGKV</sequence>
<keyword evidence="2" id="KW-0472">Membrane</keyword>
<evidence type="ECO:0000256" key="1">
    <source>
        <dbReference type="SAM" id="MobiDB-lite"/>
    </source>
</evidence>
<feature type="transmembrane region" description="Helical" evidence="2">
    <location>
        <begin position="12"/>
        <end position="43"/>
    </location>
</feature>
<proteinExistence type="predicted"/>
<evidence type="ECO:0000256" key="2">
    <source>
        <dbReference type="SAM" id="Phobius"/>
    </source>
</evidence>
<feature type="compositionally biased region" description="Low complexity" evidence="1">
    <location>
        <begin position="183"/>
        <end position="201"/>
    </location>
</feature>
<organism evidence="3">
    <name type="scientific">viral metagenome</name>
    <dbReference type="NCBI Taxonomy" id="1070528"/>
    <lineage>
        <taxon>unclassified sequences</taxon>
        <taxon>metagenomes</taxon>
        <taxon>organismal metagenomes</taxon>
    </lineage>
</organism>
<reference evidence="3" key="1">
    <citation type="journal article" date="2020" name="Nature">
        <title>Giant virus diversity and host interactions through global metagenomics.</title>
        <authorList>
            <person name="Schulz F."/>
            <person name="Roux S."/>
            <person name="Paez-Espino D."/>
            <person name="Jungbluth S."/>
            <person name="Walsh D.A."/>
            <person name="Denef V.J."/>
            <person name="McMahon K.D."/>
            <person name="Konstantinidis K.T."/>
            <person name="Eloe-Fadrosh E.A."/>
            <person name="Kyrpides N.C."/>
            <person name="Woyke T."/>
        </authorList>
    </citation>
    <scope>NUCLEOTIDE SEQUENCE</scope>
    <source>
        <strain evidence="3">GVMAG-S-1101164-72</strain>
    </source>
</reference>
<feature type="region of interest" description="Disordered" evidence="1">
    <location>
        <begin position="167"/>
        <end position="205"/>
    </location>
</feature>
<dbReference type="EMBL" id="MN740758">
    <property type="protein sequence ID" value="QHS81434.1"/>
    <property type="molecule type" value="Genomic_DNA"/>
</dbReference>
<feature type="transmembrane region" description="Helical" evidence="2">
    <location>
        <begin position="49"/>
        <end position="68"/>
    </location>
</feature>
<feature type="region of interest" description="Disordered" evidence="1">
    <location>
        <begin position="98"/>
        <end position="143"/>
    </location>
</feature>
<dbReference type="AlphaFoldDB" id="A0A6C0ANR3"/>
<keyword evidence="2" id="KW-1133">Transmembrane helix</keyword>
<keyword evidence="2" id="KW-0812">Transmembrane</keyword>
<evidence type="ECO:0000313" key="3">
    <source>
        <dbReference type="EMBL" id="QHS81434.1"/>
    </source>
</evidence>